<dbReference type="InterPro" id="IPR050708">
    <property type="entry name" value="T6SS_VgrG/RHS"/>
</dbReference>
<dbReference type="EMBL" id="RAXT01000001">
    <property type="protein sequence ID" value="RKG41079.1"/>
    <property type="molecule type" value="Genomic_DNA"/>
</dbReference>
<evidence type="ECO:0000313" key="2">
    <source>
        <dbReference type="Proteomes" id="UP000280405"/>
    </source>
</evidence>
<dbReference type="OrthoDB" id="9816400at2"/>
<evidence type="ECO:0000313" key="1">
    <source>
        <dbReference type="EMBL" id="RKG41079.1"/>
    </source>
</evidence>
<comment type="caution">
    <text evidence="1">The sequence shown here is derived from an EMBL/GenBank/DDBJ whole genome shotgun (WGS) entry which is preliminary data.</text>
</comment>
<dbReference type="Gene3D" id="2.180.10.10">
    <property type="entry name" value="RHS repeat-associated core"/>
    <property type="match status" value="1"/>
</dbReference>
<dbReference type="AlphaFoldDB" id="A0A3A8F410"/>
<gene>
    <name evidence="1" type="ORF">D7V20_01030</name>
</gene>
<dbReference type="PANTHER" id="PTHR32305">
    <property type="match status" value="1"/>
</dbReference>
<dbReference type="PANTHER" id="PTHR32305:SF15">
    <property type="entry name" value="PROTEIN RHSA-RELATED"/>
    <property type="match status" value="1"/>
</dbReference>
<accession>A0A3A8F410</accession>
<name>A0A3A8F410_9GAMM</name>
<protein>
    <submittedName>
        <fullName evidence="1">RHS repeat-associated core domain-containing protein</fullName>
    </submittedName>
</protein>
<dbReference type="InterPro" id="IPR022385">
    <property type="entry name" value="Rhs_assc_core"/>
</dbReference>
<reference evidence="1 2" key="1">
    <citation type="submission" date="2018-09" db="EMBL/GenBank/DDBJ databases">
        <title>The draft genome of Acinetobacter spp. strains.</title>
        <authorList>
            <person name="Qin J."/>
            <person name="Feng Y."/>
            <person name="Zong Z."/>
        </authorList>
    </citation>
    <scope>NUCLEOTIDE SEQUENCE [LARGE SCALE GENOMIC DNA]</scope>
    <source>
        <strain evidence="1 2">WCHAc060115</strain>
    </source>
</reference>
<dbReference type="NCBIfam" id="TIGR03696">
    <property type="entry name" value="Rhs_assc_core"/>
    <property type="match status" value="1"/>
</dbReference>
<sequence length="125" mass="13308">MSNDAEVGIFYNYFRDYDPITGRYIESDPIGLDGGLNTYGYVGGNALHLVDPNGLAAALPLIGLGETINLGLAISLIYNMPDIDSTPQSKPAKCDQEPDDLCEQLALAEAKAGAGYQIMHGEKNG</sequence>
<organism evidence="1 2">
    <name type="scientific">Acinetobacter rongchengensis</name>
    <dbReference type="NCBI Taxonomy" id="2419601"/>
    <lineage>
        <taxon>Bacteria</taxon>
        <taxon>Pseudomonadati</taxon>
        <taxon>Pseudomonadota</taxon>
        <taxon>Gammaproteobacteria</taxon>
        <taxon>Moraxellales</taxon>
        <taxon>Moraxellaceae</taxon>
        <taxon>Acinetobacter</taxon>
    </lineage>
</organism>
<proteinExistence type="predicted"/>
<keyword evidence="2" id="KW-1185">Reference proteome</keyword>
<dbReference type="Proteomes" id="UP000280405">
    <property type="component" value="Unassembled WGS sequence"/>
</dbReference>